<dbReference type="EMBL" id="VSSQ01000187">
    <property type="protein sequence ID" value="MPL84267.1"/>
    <property type="molecule type" value="Genomic_DNA"/>
</dbReference>
<feature type="domain" description="YgjP-like metallopeptidase" evidence="1">
    <location>
        <begin position="20"/>
        <end position="227"/>
    </location>
</feature>
<dbReference type="PANTHER" id="PTHR30399:SF1">
    <property type="entry name" value="UTP PYROPHOSPHATASE"/>
    <property type="match status" value="1"/>
</dbReference>
<protein>
    <recommendedName>
        <fullName evidence="1">YgjP-like metallopeptidase domain-containing protein</fullName>
    </recommendedName>
</protein>
<dbReference type="InterPro" id="IPR002725">
    <property type="entry name" value="YgjP-like_metallopeptidase"/>
</dbReference>
<organism evidence="2">
    <name type="scientific">bioreactor metagenome</name>
    <dbReference type="NCBI Taxonomy" id="1076179"/>
    <lineage>
        <taxon>unclassified sequences</taxon>
        <taxon>metagenomes</taxon>
        <taxon>ecological metagenomes</taxon>
    </lineage>
</organism>
<dbReference type="AlphaFoldDB" id="A0A644UZ63"/>
<evidence type="ECO:0000313" key="2">
    <source>
        <dbReference type="EMBL" id="MPL84267.1"/>
    </source>
</evidence>
<name>A0A644UZ63_9ZZZZ</name>
<dbReference type="Pfam" id="PF01863">
    <property type="entry name" value="YgjP-like"/>
    <property type="match status" value="1"/>
</dbReference>
<dbReference type="PANTHER" id="PTHR30399">
    <property type="entry name" value="UNCHARACTERIZED PROTEIN YGJP"/>
    <property type="match status" value="1"/>
</dbReference>
<accession>A0A644UZ63</accession>
<dbReference type="InterPro" id="IPR053136">
    <property type="entry name" value="UTP_pyrophosphatase-like"/>
</dbReference>
<sequence length="232" mass="26899">MRELNVFGKVEFVRSNRAHRITVKILLDGLRVSLPYRSSETEATRFILNNQDTILSKQARIRARRINTVITIEKEISTRTFTIKAKYADRSDVFFSLKDGFLLIEVPGDANISSPQVQEVCWNGINYFLKKEAKRILPPQVELLANQYGFNYSSVKIQSSKTRWGSCSKTQNINLSFYLMLLPSYLADYVILHELCHTVEMNHGERFWKLMDEVTGGRTKKLRTEIKRFAIP</sequence>
<gene>
    <name evidence="2" type="ORF">SDC9_30232</name>
</gene>
<evidence type="ECO:0000259" key="1">
    <source>
        <dbReference type="Pfam" id="PF01863"/>
    </source>
</evidence>
<dbReference type="CDD" id="cd07344">
    <property type="entry name" value="M48_yhfN_like"/>
    <property type="match status" value="1"/>
</dbReference>
<dbReference type="Gene3D" id="3.30.2010.10">
    <property type="entry name" value="Metalloproteases ('zincins'), catalytic domain"/>
    <property type="match status" value="1"/>
</dbReference>
<comment type="caution">
    <text evidence="2">The sequence shown here is derived from an EMBL/GenBank/DDBJ whole genome shotgun (WGS) entry which is preliminary data.</text>
</comment>
<proteinExistence type="predicted"/>
<reference evidence="2" key="1">
    <citation type="submission" date="2019-08" db="EMBL/GenBank/DDBJ databases">
        <authorList>
            <person name="Kucharzyk K."/>
            <person name="Murdoch R.W."/>
            <person name="Higgins S."/>
            <person name="Loffler F."/>
        </authorList>
    </citation>
    <scope>NUCLEOTIDE SEQUENCE</scope>
</reference>